<comment type="caution">
    <text evidence="2">The sequence shown here is derived from an EMBL/GenBank/DDBJ whole genome shotgun (WGS) entry which is preliminary data.</text>
</comment>
<dbReference type="EMBL" id="BNJF01000006">
    <property type="protein sequence ID" value="GHO49965.1"/>
    <property type="molecule type" value="Genomic_DNA"/>
</dbReference>
<protein>
    <submittedName>
        <fullName evidence="2">2-hydroxy-6-oxo-6-phenylhexa-2,4-dienoate hydrolase</fullName>
    </submittedName>
</protein>
<evidence type="ECO:0000259" key="1">
    <source>
        <dbReference type="Pfam" id="PF12697"/>
    </source>
</evidence>
<evidence type="ECO:0000313" key="2">
    <source>
        <dbReference type="EMBL" id="GHO49965.1"/>
    </source>
</evidence>
<dbReference type="PANTHER" id="PTHR43798:SF6">
    <property type="entry name" value="HYDROLASE, PUTATIVE (AFU_ORTHOLOGUE AFUA_4G13070)-RELATED"/>
    <property type="match status" value="1"/>
</dbReference>
<keyword evidence="2" id="KW-0378">Hydrolase</keyword>
<proteinExistence type="predicted"/>
<sequence>MECIVRDSPLFYESYGTGTPIILLHGFSCDHRQMEGCMEPLFEKLHGWQRIYLDLPGMGQTPGKEAIKSSDDMLDVVIDFIDTVLPEQRFLLVGYSYGGYLARGVLLRKFDFIEGMALICPGIIADRSRRTVPSRTVIVKNPQLLSTLTPADAEEFDSVSVVQDDSTWQRFQDEVLSGASIADQPFLMKIRQRVDYSFNVDTLPQPFTKPSVLLLGRQDASVGYQDAWRILENYPRATFAVLDRAGHNLPIEQPPLFNALVGEWLDRVQESMQLH</sequence>
<dbReference type="InterPro" id="IPR050266">
    <property type="entry name" value="AB_hydrolase_sf"/>
</dbReference>
<reference evidence="2" key="1">
    <citation type="submission" date="2020-10" db="EMBL/GenBank/DDBJ databases">
        <title>Taxonomic study of unclassified bacteria belonging to the class Ktedonobacteria.</title>
        <authorList>
            <person name="Yabe S."/>
            <person name="Wang C.M."/>
            <person name="Zheng Y."/>
            <person name="Sakai Y."/>
            <person name="Cavaletti L."/>
            <person name="Monciardini P."/>
            <person name="Donadio S."/>
        </authorList>
    </citation>
    <scope>NUCLEOTIDE SEQUENCE</scope>
    <source>
        <strain evidence="2">SOSP1-1</strain>
    </source>
</reference>
<organism evidence="2 3">
    <name type="scientific">Ktedonospora formicarum</name>
    <dbReference type="NCBI Taxonomy" id="2778364"/>
    <lineage>
        <taxon>Bacteria</taxon>
        <taxon>Bacillati</taxon>
        <taxon>Chloroflexota</taxon>
        <taxon>Ktedonobacteria</taxon>
        <taxon>Ktedonobacterales</taxon>
        <taxon>Ktedonobacteraceae</taxon>
        <taxon>Ktedonospora</taxon>
    </lineage>
</organism>
<dbReference type="Pfam" id="PF12697">
    <property type="entry name" value="Abhydrolase_6"/>
    <property type="match status" value="1"/>
</dbReference>
<dbReference type="PANTHER" id="PTHR43798">
    <property type="entry name" value="MONOACYLGLYCEROL LIPASE"/>
    <property type="match status" value="1"/>
</dbReference>
<evidence type="ECO:0000313" key="3">
    <source>
        <dbReference type="Proteomes" id="UP000612362"/>
    </source>
</evidence>
<accession>A0A8J3IAW9</accession>
<gene>
    <name evidence="2" type="ORF">KSX_81280</name>
</gene>
<keyword evidence="3" id="KW-1185">Reference proteome</keyword>
<dbReference type="RefSeq" id="WP_220199027.1">
    <property type="nucleotide sequence ID" value="NZ_BNJF01000006.1"/>
</dbReference>
<dbReference type="AlphaFoldDB" id="A0A8J3IAW9"/>
<dbReference type="InterPro" id="IPR029058">
    <property type="entry name" value="AB_hydrolase_fold"/>
</dbReference>
<dbReference type="SUPFAM" id="SSF53474">
    <property type="entry name" value="alpha/beta-Hydrolases"/>
    <property type="match status" value="1"/>
</dbReference>
<dbReference type="Proteomes" id="UP000612362">
    <property type="component" value="Unassembled WGS sequence"/>
</dbReference>
<dbReference type="Gene3D" id="3.40.50.1820">
    <property type="entry name" value="alpha/beta hydrolase"/>
    <property type="match status" value="1"/>
</dbReference>
<dbReference type="GO" id="GO:0016787">
    <property type="term" value="F:hydrolase activity"/>
    <property type="evidence" value="ECO:0007669"/>
    <property type="project" value="UniProtKB-KW"/>
</dbReference>
<feature type="domain" description="AB hydrolase-1" evidence="1">
    <location>
        <begin position="21"/>
        <end position="258"/>
    </location>
</feature>
<name>A0A8J3IAW9_9CHLR</name>
<dbReference type="InterPro" id="IPR000073">
    <property type="entry name" value="AB_hydrolase_1"/>
</dbReference>